<feature type="transmembrane region" description="Helical" evidence="6">
    <location>
        <begin position="20"/>
        <end position="41"/>
    </location>
</feature>
<feature type="transmembrane region" description="Helical" evidence="6">
    <location>
        <begin position="93"/>
        <end position="115"/>
    </location>
</feature>
<gene>
    <name evidence="7" type="ORF">GBA83_10720</name>
</gene>
<name>A0A7J5TL65_BIFBI</name>
<protein>
    <submittedName>
        <fullName evidence="7">Multidrug efflux MFS transporter</fullName>
    </submittedName>
</protein>
<reference evidence="7 8" key="1">
    <citation type="journal article" date="2019" name="Nat. Med.">
        <title>A library of human gut bacterial isolates paired with longitudinal multiomics data enables mechanistic microbiome research.</title>
        <authorList>
            <person name="Poyet M."/>
            <person name="Groussin M."/>
            <person name="Gibbons S.M."/>
            <person name="Avila-Pacheco J."/>
            <person name="Jiang X."/>
            <person name="Kearney S.M."/>
            <person name="Perrotta A.R."/>
            <person name="Berdy B."/>
            <person name="Zhao S."/>
            <person name="Lieberman T.D."/>
            <person name="Swanson P.K."/>
            <person name="Smith M."/>
            <person name="Roesemann S."/>
            <person name="Alexander J.E."/>
            <person name="Rich S.A."/>
            <person name="Livny J."/>
            <person name="Vlamakis H."/>
            <person name="Clish C."/>
            <person name="Bullock K."/>
            <person name="Deik A."/>
            <person name="Scott J."/>
            <person name="Pierce K.A."/>
            <person name="Xavier R.J."/>
            <person name="Alm E.J."/>
        </authorList>
    </citation>
    <scope>NUCLEOTIDE SEQUENCE [LARGE SCALE GENOMIC DNA]</scope>
    <source>
        <strain evidence="7 8">BIOML-A13</strain>
    </source>
</reference>
<dbReference type="GO" id="GO:0016020">
    <property type="term" value="C:membrane"/>
    <property type="evidence" value="ECO:0007669"/>
    <property type="project" value="UniProtKB-SubCell"/>
</dbReference>
<sequence length="196" mass="21167">MVNSQPMPAHALSLGQFPTVISRNLNLSIIATGIMAFVGILTETMTNVLLPVLMGLFTVSTATVQWLTTGYLLMVAVVISVSSYCNRRFTNRATFIIAMVLCIAALAAIAPTLHADSNAVFNTLQQLGGVVGTTVMALCLSIVQFGHGEVGSRDYMEATKQGGEWALIVVSVFVFVAILANLRAFLNERRQNVRMR</sequence>
<comment type="caution">
    <text evidence="7">The sequence shown here is derived from an EMBL/GenBank/DDBJ whole genome shotgun (WGS) entry which is preliminary data.</text>
</comment>
<keyword evidence="4 6" id="KW-1133">Transmembrane helix</keyword>
<keyword evidence="5 6" id="KW-0472">Membrane</keyword>
<dbReference type="GeneID" id="29695195"/>
<evidence type="ECO:0000313" key="7">
    <source>
        <dbReference type="EMBL" id="KAB7485131.1"/>
    </source>
</evidence>
<evidence type="ECO:0000256" key="1">
    <source>
        <dbReference type="ARBA" id="ARBA00004141"/>
    </source>
</evidence>
<dbReference type="AlphaFoldDB" id="A0A7J5TL65"/>
<keyword evidence="3 6" id="KW-0812">Transmembrane</keyword>
<proteinExistence type="predicted"/>
<dbReference type="PANTHER" id="PTHR42718">
    <property type="entry name" value="MAJOR FACILITATOR SUPERFAMILY MULTIDRUG TRANSPORTER MFSC"/>
    <property type="match status" value="1"/>
</dbReference>
<dbReference type="SUPFAM" id="SSF103473">
    <property type="entry name" value="MFS general substrate transporter"/>
    <property type="match status" value="1"/>
</dbReference>
<accession>A0A7J5TL65</accession>
<evidence type="ECO:0000256" key="2">
    <source>
        <dbReference type="ARBA" id="ARBA00022448"/>
    </source>
</evidence>
<feature type="transmembrane region" description="Helical" evidence="6">
    <location>
        <begin position="165"/>
        <end position="186"/>
    </location>
</feature>
<organism evidence="7 8">
    <name type="scientific">Bifidobacterium bifidum</name>
    <dbReference type="NCBI Taxonomy" id="1681"/>
    <lineage>
        <taxon>Bacteria</taxon>
        <taxon>Bacillati</taxon>
        <taxon>Actinomycetota</taxon>
        <taxon>Actinomycetes</taxon>
        <taxon>Bifidobacteriales</taxon>
        <taxon>Bifidobacteriaceae</taxon>
        <taxon>Bifidobacterium</taxon>
    </lineage>
</organism>
<evidence type="ECO:0000256" key="3">
    <source>
        <dbReference type="ARBA" id="ARBA00022692"/>
    </source>
</evidence>
<keyword evidence="2" id="KW-0813">Transport</keyword>
<evidence type="ECO:0000256" key="6">
    <source>
        <dbReference type="SAM" id="Phobius"/>
    </source>
</evidence>
<evidence type="ECO:0000313" key="8">
    <source>
        <dbReference type="Proteomes" id="UP000451386"/>
    </source>
</evidence>
<dbReference type="InterPro" id="IPR036259">
    <property type="entry name" value="MFS_trans_sf"/>
</dbReference>
<dbReference type="RefSeq" id="WP_004219373.1">
    <property type="nucleotide sequence ID" value="NZ_WDOP01000042.1"/>
</dbReference>
<comment type="subcellular location">
    <subcellularLocation>
        <location evidence="1">Membrane</location>
        <topology evidence="1">Multi-pass membrane protein</topology>
    </subcellularLocation>
</comment>
<dbReference type="PANTHER" id="PTHR42718:SF9">
    <property type="entry name" value="MAJOR FACILITATOR SUPERFAMILY MULTIDRUG TRANSPORTER MFSC"/>
    <property type="match status" value="1"/>
</dbReference>
<dbReference type="Proteomes" id="UP000451386">
    <property type="component" value="Unassembled WGS sequence"/>
</dbReference>
<evidence type="ECO:0000256" key="4">
    <source>
        <dbReference type="ARBA" id="ARBA00022989"/>
    </source>
</evidence>
<feature type="transmembrane region" description="Helical" evidence="6">
    <location>
        <begin position="48"/>
        <end position="81"/>
    </location>
</feature>
<evidence type="ECO:0000256" key="5">
    <source>
        <dbReference type="ARBA" id="ARBA00023136"/>
    </source>
</evidence>
<dbReference type="EMBL" id="WDOP01000042">
    <property type="protein sequence ID" value="KAB7485131.1"/>
    <property type="molecule type" value="Genomic_DNA"/>
</dbReference>